<proteinExistence type="predicted"/>
<dbReference type="EMBL" id="JACEGA010000001">
    <property type="protein sequence ID" value="MBB2184407.1"/>
    <property type="molecule type" value="Genomic_DNA"/>
</dbReference>
<protein>
    <submittedName>
        <fullName evidence="1">Uncharacterized protein</fullName>
    </submittedName>
</protein>
<sequence>MKKALLYFLISVTTILFLGCNIRVNGTNADRSSTEAIPIPESNNSVEWECGTYYSDISKEQLHSYLEKLKEGGWTEVYDNEFDTEVKEGTTEYALIRGEQLLQIMIFFHNPSASISNSILVKLDENISKNDILQRKDALTKEEAFDIIKTELENVVEQGEIPTSRGNISGLFELFIEDAYEKLQVQAFAATGENGFAGCFLVRKGVASYVKGDLQNACITDIDGNKKYEIVDLVTQWSDGIYKINLLSYEYRNPEYFSSLTEILMPQYSNCFVSQDYHSLQLQKTNKGVKLVDNEKDYGKIIVKDDMLFPEKLDEFPYDQWSLAYDQENLRNIEKRDPSEPPDIFISVDGVGIDYVVRKTKWEDISEDYSMSEEWAKLAKADFIPTFTLGGFGASTEKSRLVTLDFGDSIPDSITVKDAMLDEGGAVRYGDKLILDQSVKILDQSRVQFNLTQHFAYGLSSNSEDYEKDWQRLFRVICTWGEKECVYTFLINTGKEEKTARITNPEILICEGEYSPLKDESANRIGLLCYIIQQPHSIGIVIK</sequence>
<comment type="caution">
    <text evidence="1">The sequence shown here is derived from an EMBL/GenBank/DDBJ whole genome shotgun (WGS) entry which is preliminary data.</text>
</comment>
<gene>
    <name evidence="1" type="ORF">H0486_16120</name>
</gene>
<keyword evidence="2" id="KW-1185">Reference proteome</keyword>
<organism evidence="1 2">
    <name type="scientific">Variimorphobacter saccharofermentans</name>
    <dbReference type="NCBI Taxonomy" id="2755051"/>
    <lineage>
        <taxon>Bacteria</taxon>
        <taxon>Bacillati</taxon>
        <taxon>Bacillota</taxon>
        <taxon>Clostridia</taxon>
        <taxon>Lachnospirales</taxon>
        <taxon>Lachnospiraceae</taxon>
        <taxon>Variimorphobacter</taxon>
    </lineage>
</organism>
<dbReference type="RefSeq" id="WP_228353987.1">
    <property type="nucleotide sequence ID" value="NZ_JACEGA010000001.1"/>
</dbReference>
<evidence type="ECO:0000313" key="2">
    <source>
        <dbReference type="Proteomes" id="UP000574276"/>
    </source>
</evidence>
<dbReference type="Proteomes" id="UP000574276">
    <property type="component" value="Unassembled WGS sequence"/>
</dbReference>
<reference evidence="1 2" key="1">
    <citation type="submission" date="2020-07" db="EMBL/GenBank/DDBJ databases">
        <title>Characterization and genome sequencing of isolate MD1, a novel member within the family Lachnospiraceae.</title>
        <authorList>
            <person name="Rettenmaier R."/>
            <person name="Di Bello L."/>
            <person name="Zinser C."/>
            <person name="Scheitz K."/>
            <person name="Liebl W."/>
            <person name="Zverlov V."/>
        </authorList>
    </citation>
    <scope>NUCLEOTIDE SEQUENCE [LARGE SCALE GENOMIC DNA]</scope>
    <source>
        <strain evidence="1 2">MD1</strain>
    </source>
</reference>
<accession>A0A839K4Y6</accession>
<name>A0A839K4Y6_9FIRM</name>
<evidence type="ECO:0000313" key="1">
    <source>
        <dbReference type="EMBL" id="MBB2184407.1"/>
    </source>
</evidence>
<dbReference type="AlphaFoldDB" id="A0A839K4Y6"/>
<dbReference type="PROSITE" id="PS51257">
    <property type="entry name" value="PROKAR_LIPOPROTEIN"/>
    <property type="match status" value="1"/>
</dbReference>